<keyword evidence="1" id="KW-0645">Protease</keyword>
<dbReference type="FunFam" id="3.10.10.10:FF:000007">
    <property type="entry name" value="Retrovirus-related Pol polyprotein from transposon 17.6-like Protein"/>
    <property type="match status" value="1"/>
</dbReference>
<dbReference type="InterPro" id="IPR000477">
    <property type="entry name" value="RT_dom"/>
</dbReference>
<accession>A0A699HPH7</accession>
<feature type="non-terminal residue" evidence="9">
    <location>
        <position position="1"/>
    </location>
</feature>
<dbReference type="SUPFAM" id="SSF56672">
    <property type="entry name" value="DNA/RNA polymerases"/>
    <property type="match status" value="1"/>
</dbReference>
<evidence type="ECO:0000256" key="6">
    <source>
        <dbReference type="ARBA" id="ARBA00022801"/>
    </source>
</evidence>
<organism evidence="9">
    <name type="scientific">Tanacetum cinerariifolium</name>
    <name type="common">Dalmatian daisy</name>
    <name type="synonym">Chrysanthemum cinerariifolium</name>
    <dbReference type="NCBI Taxonomy" id="118510"/>
    <lineage>
        <taxon>Eukaryota</taxon>
        <taxon>Viridiplantae</taxon>
        <taxon>Streptophyta</taxon>
        <taxon>Embryophyta</taxon>
        <taxon>Tracheophyta</taxon>
        <taxon>Spermatophyta</taxon>
        <taxon>Magnoliopsida</taxon>
        <taxon>eudicotyledons</taxon>
        <taxon>Gunneridae</taxon>
        <taxon>Pentapetalae</taxon>
        <taxon>asterids</taxon>
        <taxon>campanulids</taxon>
        <taxon>Asterales</taxon>
        <taxon>Asteraceae</taxon>
        <taxon>Asteroideae</taxon>
        <taxon>Anthemideae</taxon>
        <taxon>Anthemidinae</taxon>
        <taxon>Tanacetum</taxon>
    </lineage>
</organism>
<dbReference type="Gene3D" id="3.10.10.10">
    <property type="entry name" value="HIV Type 1 Reverse Transcriptase, subunit A, domain 1"/>
    <property type="match status" value="1"/>
</dbReference>
<comment type="caution">
    <text evidence="9">The sequence shown here is derived from an EMBL/GenBank/DDBJ whole genome shotgun (WGS) entry which is preliminary data.</text>
</comment>
<keyword evidence="6" id="KW-0378">Hydrolase</keyword>
<evidence type="ECO:0000256" key="7">
    <source>
        <dbReference type="ARBA" id="ARBA00022918"/>
    </source>
</evidence>
<dbReference type="AlphaFoldDB" id="A0A699HPH7"/>
<dbReference type="GO" id="GO:0003676">
    <property type="term" value="F:nucleic acid binding"/>
    <property type="evidence" value="ECO:0007669"/>
    <property type="project" value="InterPro"/>
</dbReference>
<keyword evidence="7" id="KW-0695">RNA-directed DNA polymerase</keyword>
<dbReference type="GO" id="GO:0003964">
    <property type="term" value="F:RNA-directed DNA polymerase activity"/>
    <property type="evidence" value="ECO:0007669"/>
    <property type="project" value="UniProtKB-KW"/>
</dbReference>
<dbReference type="EMBL" id="BKCJ010171703">
    <property type="protein sequence ID" value="GEY35536.1"/>
    <property type="molecule type" value="Genomic_DNA"/>
</dbReference>
<dbReference type="Gene3D" id="3.30.70.270">
    <property type="match status" value="1"/>
</dbReference>
<dbReference type="InterPro" id="IPR043128">
    <property type="entry name" value="Rev_trsase/Diguanyl_cyclase"/>
</dbReference>
<evidence type="ECO:0000256" key="4">
    <source>
        <dbReference type="ARBA" id="ARBA00022722"/>
    </source>
</evidence>
<sequence length="729" mass="84751">TYHIPNATPPNIRPYRYPYSQKTEIEKQVEQLIATGFIQPSNSPFSSPVLLVKKKDNSWRMCVDYRALNKITVADKYPIPNIDELLDELYGLPFFSKLDLRSGYYQIRVADQDIPKTAFHTHSGHYKFKVMPFGLTNAPSTFHALMNDLFRPLLRRFILVFFDDILIYSQDMEQYVLHLEQTLKLLHDNHFFVKFSKCCFGQTKVLFLGHVITSEGVQVEQDKILVVQSWPIPSNVRQRITSSEQQRLLLKLMPYYFLIHHRAGKESRGADALSRMPDSDRDVIFLSNFWQELFRLSQTKLQLSTSYHLQTDGQTEAEFSYNTGYHTSTRTTPFFVVYGMGSPPIFPYFSGETKNNELEQQLITRDDMIKVIRLNLSRAQDRMRNQANSQRKELSFQVGDYIFLKIQPYRQRSLAKRRYENLSPRFFRTYCVKRVVGPVAYELQLPSDARIHPVFHVLMLKPAHDSFDDDAINPLPVTKDWEAYLQPDYVISHRWVSEACNLVLELLISWKRKRVKTYDPDLNELDQLNTIFGIWLDPLVKENQEKDKIGSKPNKNRKHDILREKLLNVNFHIAKIKALNANPTPSSDCKTKSSSTSLNSLLKETNTFDNSLPEFETFCFDVEEISSGNTTTHSDISLSEYEAFYDDHVKEISSGSPTTHSDSSLYVSFIFDLSINPFPPADRSDFYEFADELIPFISPPEYECFLFKVEPNSRDFTKDVVEDISPIKE</sequence>
<dbReference type="GO" id="GO:0006508">
    <property type="term" value="P:proteolysis"/>
    <property type="evidence" value="ECO:0007669"/>
    <property type="project" value="UniProtKB-KW"/>
</dbReference>
<dbReference type="Pfam" id="PF00078">
    <property type="entry name" value="RVT_1"/>
    <property type="match status" value="1"/>
</dbReference>
<evidence type="ECO:0000259" key="8">
    <source>
        <dbReference type="PROSITE" id="PS50878"/>
    </source>
</evidence>
<dbReference type="PANTHER" id="PTHR24559:SF450">
    <property type="entry name" value="RNA-DIRECTED DNA POLYMERASE HOMOLOG"/>
    <property type="match status" value="1"/>
</dbReference>
<dbReference type="PROSITE" id="PS50878">
    <property type="entry name" value="RT_POL"/>
    <property type="match status" value="1"/>
</dbReference>
<keyword evidence="3" id="KW-0548">Nucleotidyltransferase</keyword>
<dbReference type="InterPro" id="IPR036397">
    <property type="entry name" value="RNaseH_sf"/>
</dbReference>
<evidence type="ECO:0000256" key="1">
    <source>
        <dbReference type="ARBA" id="ARBA00022670"/>
    </source>
</evidence>
<evidence type="ECO:0000313" key="9">
    <source>
        <dbReference type="EMBL" id="GEY35536.1"/>
    </source>
</evidence>
<evidence type="ECO:0000256" key="2">
    <source>
        <dbReference type="ARBA" id="ARBA00022679"/>
    </source>
</evidence>
<keyword evidence="2" id="KW-0808">Transferase</keyword>
<dbReference type="InterPro" id="IPR012337">
    <property type="entry name" value="RNaseH-like_sf"/>
</dbReference>
<keyword evidence="4" id="KW-0540">Nuclease</keyword>
<keyword evidence="5" id="KW-0255">Endonuclease</keyword>
<dbReference type="PANTHER" id="PTHR24559">
    <property type="entry name" value="TRANSPOSON TY3-I GAG-POL POLYPROTEIN"/>
    <property type="match status" value="1"/>
</dbReference>
<name>A0A699HPH7_TANCI</name>
<dbReference type="InterPro" id="IPR056924">
    <property type="entry name" value="SH3_Tf2-1"/>
</dbReference>
<protein>
    <submittedName>
        <fullName evidence="9">Retrotransposon-related protein</fullName>
    </submittedName>
</protein>
<dbReference type="InterPro" id="IPR053134">
    <property type="entry name" value="RNA-dir_DNA_polymerase"/>
</dbReference>
<gene>
    <name evidence="9" type="ORF">Tci_407510</name>
</gene>
<dbReference type="Pfam" id="PF24626">
    <property type="entry name" value="SH3_Tf2-1"/>
    <property type="match status" value="1"/>
</dbReference>
<feature type="domain" description="Reverse transcriptase" evidence="8">
    <location>
        <begin position="33"/>
        <end position="212"/>
    </location>
</feature>
<dbReference type="SUPFAM" id="SSF53098">
    <property type="entry name" value="Ribonuclease H-like"/>
    <property type="match status" value="1"/>
</dbReference>
<evidence type="ECO:0000256" key="5">
    <source>
        <dbReference type="ARBA" id="ARBA00022759"/>
    </source>
</evidence>
<dbReference type="Gene3D" id="3.30.420.10">
    <property type="entry name" value="Ribonuclease H-like superfamily/Ribonuclease H"/>
    <property type="match status" value="1"/>
</dbReference>
<dbReference type="GO" id="GO:0004519">
    <property type="term" value="F:endonuclease activity"/>
    <property type="evidence" value="ECO:0007669"/>
    <property type="project" value="UniProtKB-KW"/>
</dbReference>
<dbReference type="GO" id="GO:0008233">
    <property type="term" value="F:peptidase activity"/>
    <property type="evidence" value="ECO:0007669"/>
    <property type="project" value="UniProtKB-KW"/>
</dbReference>
<proteinExistence type="predicted"/>
<evidence type="ECO:0000256" key="3">
    <source>
        <dbReference type="ARBA" id="ARBA00022695"/>
    </source>
</evidence>
<dbReference type="CDD" id="cd01647">
    <property type="entry name" value="RT_LTR"/>
    <property type="match status" value="1"/>
</dbReference>
<dbReference type="InterPro" id="IPR043502">
    <property type="entry name" value="DNA/RNA_pol_sf"/>
</dbReference>
<reference evidence="9" key="1">
    <citation type="journal article" date="2019" name="Sci. Rep.">
        <title>Draft genome of Tanacetum cinerariifolium, the natural source of mosquito coil.</title>
        <authorList>
            <person name="Yamashiro T."/>
            <person name="Shiraishi A."/>
            <person name="Satake H."/>
            <person name="Nakayama K."/>
        </authorList>
    </citation>
    <scope>NUCLEOTIDE SEQUENCE</scope>
</reference>